<dbReference type="EMBL" id="BARU01010617">
    <property type="protein sequence ID" value="GAH35118.1"/>
    <property type="molecule type" value="Genomic_DNA"/>
</dbReference>
<gene>
    <name evidence="1" type="ORF">S03H2_20193</name>
</gene>
<proteinExistence type="predicted"/>
<name>X1GQ35_9ZZZZ</name>
<dbReference type="AlphaFoldDB" id="X1GQ35"/>
<sequence>AEYAPTLLGYDDEYEGSNLQRRVKKFLAEPSDSITEWQNTSADYGGLNLFIQYLVE</sequence>
<protein>
    <submittedName>
        <fullName evidence="1">Uncharacterized protein</fullName>
    </submittedName>
</protein>
<reference evidence="1" key="1">
    <citation type="journal article" date="2014" name="Front. Microbiol.">
        <title>High frequency of phylogenetically diverse reductive dehalogenase-homologous genes in deep subseafloor sedimentary metagenomes.</title>
        <authorList>
            <person name="Kawai M."/>
            <person name="Futagami T."/>
            <person name="Toyoda A."/>
            <person name="Takaki Y."/>
            <person name="Nishi S."/>
            <person name="Hori S."/>
            <person name="Arai W."/>
            <person name="Tsubouchi T."/>
            <person name="Morono Y."/>
            <person name="Uchiyama I."/>
            <person name="Ito T."/>
            <person name="Fujiyama A."/>
            <person name="Inagaki F."/>
            <person name="Takami H."/>
        </authorList>
    </citation>
    <scope>NUCLEOTIDE SEQUENCE</scope>
    <source>
        <strain evidence="1">Expedition CK06-06</strain>
    </source>
</reference>
<accession>X1GQ35</accession>
<evidence type="ECO:0000313" key="1">
    <source>
        <dbReference type="EMBL" id="GAH35118.1"/>
    </source>
</evidence>
<organism evidence="1">
    <name type="scientific">marine sediment metagenome</name>
    <dbReference type="NCBI Taxonomy" id="412755"/>
    <lineage>
        <taxon>unclassified sequences</taxon>
        <taxon>metagenomes</taxon>
        <taxon>ecological metagenomes</taxon>
    </lineage>
</organism>
<comment type="caution">
    <text evidence="1">The sequence shown here is derived from an EMBL/GenBank/DDBJ whole genome shotgun (WGS) entry which is preliminary data.</text>
</comment>
<feature type="non-terminal residue" evidence="1">
    <location>
        <position position="1"/>
    </location>
</feature>